<evidence type="ECO:0000313" key="2">
    <source>
        <dbReference type="EMBL" id="REG90837.1"/>
    </source>
</evidence>
<dbReference type="EMBL" id="QUNI01000018">
    <property type="protein sequence ID" value="REG90837.1"/>
    <property type="molecule type" value="Genomic_DNA"/>
</dbReference>
<dbReference type="OrthoDB" id="1114031at2"/>
<accession>A0A3E0DXL0</accession>
<dbReference type="RefSeq" id="WP_115815122.1">
    <property type="nucleotide sequence ID" value="NZ_QUNI01000018.1"/>
</dbReference>
<evidence type="ECO:0000313" key="3">
    <source>
        <dbReference type="Proteomes" id="UP000257136"/>
    </source>
</evidence>
<gene>
    <name evidence="2" type="ORF">C8P67_11849</name>
</gene>
<dbReference type="AlphaFoldDB" id="A0A3E0DXL0"/>
<comment type="caution">
    <text evidence="2">The sequence shown here is derived from an EMBL/GenBank/DDBJ whole genome shotgun (WGS) entry which is preliminary data.</text>
</comment>
<feature type="chain" id="PRO_5017718997" description="Lipoprotein" evidence="1">
    <location>
        <begin position="23"/>
        <end position="268"/>
    </location>
</feature>
<dbReference type="PROSITE" id="PS51257">
    <property type="entry name" value="PROKAR_LIPOPROTEIN"/>
    <property type="match status" value="1"/>
</dbReference>
<evidence type="ECO:0000256" key="1">
    <source>
        <dbReference type="SAM" id="SignalP"/>
    </source>
</evidence>
<feature type="signal peptide" evidence="1">
    <location>
        <begin position="1"/>
        <end position="22"/>
    </location>
</feature>
<keyword evidence="1" id="KW-0732">Signal</keyword>
<keyword evidence="3" id="KW-1185">Reference proteome</keyword>
<proteinExistence type="predicted"/>
<dbReference type="Proteomes" id="UP000257136">
    <property type="component" value="Unassembled WGS sequence"/>
</dbReference>
<evidence type="ECO:0008006" key="4">
    <source>
        <dbReference type="Google" id="ProtNLM"/>
    </source>
</evidence>
<name>A0A3E0DXL0_9FLAO</name>
<sequence length="268" mass="29239">MKNRSFLLSALVITLFSFVSCTKEDSLAATDNSPIVASVSIDLVNELDVKMGTEISFEKLTAKQIGKTTTCAVITTESGSNFPKIYTVDFGDGCTTNGITRKGKLKITFSNIITETGSTMLIERENYYVNGNKVEGKIEYKNTTVSSNTPQWTRTVTNGIFTDSKGEVYFNSGTHTVKQTAGVSTPLVLQDNTYEMIDGNHTVSKQNGGQITLTILETLVKNYSCDYVSKGKIKVESTLLSGTIDYGNGDCDKDATYTQNGIIFPFTM</sequence>
<organism evidence="2 3">
    <name type="scientific">Flavobacterium aquicola</name>
    <dbReference type="NCBI Taxonomy" id="1682742"/>
    <lineage>
        <taxon>Bacteria</taxon>
        <taxon>Pseudomonadati</taxon>
        <taxon>Bacteroidota</taxon>
        <taxon>Flavobacteriia</taxon>
        <taxon>Flavobacteriales</taxon>
        <taxon>Flavobacteriaceae</taxon>
        <taxon>Flavobacterium</taxon>
    </lineage>
</organism>
<protein>
    <recommendedName>
        <fullName evidence="4">Lipoprotein</fullName>
    </recommendedName>
</protein>
<reference evidence="2 3" key="1">
    <citation type="submission" date="2018-08" db="EMBL/GenBank/DDBJ databases">
        <title>Genomic Encyclopedia of Archaeal and Bacterial Type Strains, Phase II (KMG-II): from individual species to whole genera.</title>
        <authorList>
            <person name="Goeker M."/>
        </authorList>
    </citation>
    <scope>NUCLEOTIDE SEQUENCE [LARGE SCALE GENOMIC DNA]</scope>
    <source>
        <strain evidence="2 3">DSM 100880</strain>
    </source>
</reference>